<gene>
    <name evidence="1" type="primary">ORF24</name>
</gene>
<name>F8WL91_CITUN</name>
<sequence length="161" mass="16699">MGYFLTNACSSVGAAPLTSAQELFNNGGKKGLNGNILRPALIADFSDSFATSRANTIDLASDDQHPVIAVSLTDGTESLLPEFAPLQQAGLILLARPLDSESQSCQRQLGILVSDDQPLPASCRGGNRPEVCPIGIANGNRVLVLLGPALLCTPQPTSSAL</sequence>
<evidence type="ECO:0000313" key="1">
    <source>
        <dbReference type="EMBL" id="BAK61836.1"/>
    </source>
</evidence>
<protein>
    <submittedName>
        <fullName evidence="1">Uncharacterized protein ORF24</fullName>
    </submittedName>
</protein>
<dbReference type="EMBL" id="AB573149">
    <property type="protein sequence ID" value="BAK61836.1"/>
    <property type="molecule type" value="Genomic_DNA"/>
</dbReference>
<organism evidence="1">
    <name type="scientific">Citrus unshiu</name>
    <name type="common">Satsuma mandarin</name>
    <name type="synonym">Citrus nobilis var. unshiu</name>
    <dbReference type="NCBI Taxonomy" id="55188"/>
    <lineage>
        <taxon>Eukaryota</taxon>
        <taxon>Viridiplantae</taxon>
        <taxon>Streptophyta</taxon>
        <taxon>Embryophyta</taxon>
        <taxon>Tracheophyta</taxon>
        <taxon>Spermatophyta</taxon>
        <taxon>Magnoliopsida</taxon>
        <taxon>eudicotyledons</taxon>
        <taxon>Gunneridae</taxon>
        <taxon>Pentapetalae</taxon>
        <taxon>rosids</taxon>
        <taxon>malvids</taxon>
        <taxon>Sapindales</taxon>
        <taxon>Rutaceae</taxon>
        <taxon>Aurantioideae</taxon>
        <taxon>Citrus</taxon>
    </lineage>
</organism>
<accession>F8WL91</accession>
<dbReference type="AlphaFoldDB" id="F8WL91"/>
<proteinExistence type="predicted"/>
<reference evidence="1" key="1">
    <citation type="journal article" date="2011" name="Plant Sci.">
        <title>Characterization of genomic sequence showing strong association with polyembryony among diverse Citrus species and cultivars, and its synteny with Vitis and Populus.</title>
        <authorList>
            <person name="Nakano M."/>
            <person name="Shimada T."/>
            <person name="Endo T."/>
            <person name="Fujii H."/>
            <person name="Nesumi H."/>
            <person name="Kita M."/>
            <person name="Ebina M."/>
            <person name="Shimizu T."/>
            <person name="Omura M."/>
        </authorList>
    </citation>
    <scope>NUCLEOTIDE SEQUENCE</scope>
</reference>